<keyword evidence="1" id="KW-0472">Membrane</keyword>
<gene>
    <name evidence="2" type="ORF">ACFQ2C_17645</name>
</gene>
<dbReference type="EMBL" id="JBHTKY010000043">
    <property type="protein sequence ID" value="MFD1167426.1"/>
    <property type="molecule type" value="Genomic_DNA"/>
</dbReference>
<keyword evidence="3" id="KW-1185">Reference proteome</keyword>
<proteinExistence type="predicted"/>
<accession>A0ABW3RQG9</accession>
<sequence length="80" mass="9017">MENPMNNPELKEGDLTKKIEDCTARVPSKFYLCTALTIMGASIFFKCKGHKHIALFLGQWVAPILIMGVYNKLVKIHGHD</sequence>
<dbReference type="RefSeq" id="WP_218962600.1">
    <property type="nucleotide sequence ID" value="NZ_JALXMZ010000008.1"/>
</dbReference>
<keyword evidence="1" id="KW-0812">Transmembrane</keyword>
<comment type="caution">
    <text evidence="2">The sequence shown here is derived from an EMBL/GenBank/DDBJ whole genome shotgun (WGS) entry which is preliminary data.</text>
</comment>
<evidence type="ECO:0000313" key="2">
    <source>
        <dbReference type="EMBL" id="MFD1167426.1"/>
    </source>
</evidence>
<keyword evidence="1" id="KW-1133">Transmembrane helix</keyword>
<dbReference type="Proteomes" id="UP001597205">
    <property type="component" value="Unassembled WGS sequence"/>
</dbReference>
<reference evidence="3" key="1">
    <citation type="journal article" date="2019" name="Int. J. Syst. Evol. Microbiol.">
        <title>The Global Catalogue of Microorganisms (GCM) 10K type strain sequencing project: providing services to taxonomists for standard genome sequencing and annotation.</title>
        <authorList>
            <consortium name="The Broad Institute Genomics Platform"/>
            <consortium name="The Broad Institute Genome Sequencing Center for Infectious Disease"/>
            <person name="Wu L."/>
            <person name="Ma J."/>
        </authorList>
    </citation>
    <scope>NUCLEOTIDE SEQUENCE [LARGE SCALE GENOMIC DNA]</scope>
    <source>
        <strain evidence="3">CCUG 52468</strain>
    </source>
</reference>
<organism evidence="2 3">
    <name type="scientific">Sphingobacterium daejeonense</name>
    <dbReference type="NCBI Taxonomy" id="371142"/>
    <lineage>
        <taxon>Bacteria</taxon>
        <taxon>Pseudomonadati</taxon>
        <taxon>Bacteroidota</taxon>
        <taxon>Sphingobacteriia</taxon>
        <taxon>Sphingobacteriales</taxon>
        <taxon>Sphingobacteriaceae</taxon>
        <taxon>Sphingobacterium</taxon>
    </lineage>
</organism>
<name>A0ABW3RQG9_9SPHI</name>
<evidence type="ECO:0000313" key="3">
    <source>
        <dbReference type="Proteomes" id="UP001597205"/>
    </source>
</evidence>
<protein>
    <submittedName>
        <fullName evidence="2">Uncharacterized protein</fullName>
    </submittedName>
</protein>
<evidence type="ECO:0000256" key="1">
    <source>
        <dbReference type="SAM" id="Phobius"/>
    </source>
</evidence>
<feature type="transmembrane region" description="Helical" evidence="1">
    <location>
        <begin position="52"/>
        <end position="70"/>
    </location>
</feature>